<keyword evidence="4" id="KW-0574">Periplasm</keyword>
<organism evidence="11 12">
    <name type="scientific">Cytophaga hutchinsonii (strain ATCC 33406 / DSM 1761 / CIP 103989 / NBRC 15051 / NCIMB 9469 / D465)</name>
    <dbReference type="NCBI Taxonomy" id="269798"/>
    <lineage>
        <taxon>Bacteria</taxon>
        <taxon>Pseudomonadati</taxon>
        <taxon>Bacteroidota</taxon>
        <taxon>Cytophagia</taxon>
        <taxon>Cytophagales</taxon>
        <taxon>Cytophagaceae</taxon>
        <taxon>Cytophaga</taxon>
    </lineage>
</organism>
<dbReference type="InterPro" id="IPR008972">
    <property type="entry name" value="Cupredoxin"/>
</dbReference>
<protein>
    <submittedName>
        <fullName evidence="11">Copper binding protein, plastocyanin</fullName>
    </submittedName>
</protein>
<evidence type="ECO:0000256" key="2">
    <source>
        <dbReference type="ARBA" id="ARBA00022448"/>
    </source>
</evidence>
<keyword evidence="12" id="KW-1185">Reference proteome</keyword>
<evidence type="ECO:0000256" key="5">
    <source>
        <dbReference type="ARBA" id="ARBA00022982"/>
    </source>
</evidence>
<dbReference type="OrthoDB" id="938160at2"/>
<evidence type="ECO:0000256" key="7">
    <source>
        <dbReference type="PIRSR" id="PIRSR602386-1"/>
    </source>
</evidence>
<feature type="signal peptide" evidence="8">
    <location>
        <begin position="1"/>
        <end position="19"/>
    </location>
</feature>
<keyword evidence="2" id="KW-0813">Transport</keyword>
<evidence type="ECO:0000313" key="11">
    <source>
        <dbReference type="EMBL" id="ABG58558.1"/>
    </source>
</evidence>
<dbReference type="InterPro" id="IPR000923">
    <property type="entry name" value="BlueCu_1"/>
</dbReference>
<feature type="domain" description="Blue (type 1) copper" evidence="9">
    <location>
        <begin position="22"/>
        <end position="100"/>
    </location>
</feature>
<accession>A0A6N4SQB9</accession>
<reference evidence="11 12" key="1">
    <citation type="journal article" date="2007" name="Appl. Environ. Microbiol.">
        <title>Genome sequence of the cellulolytic gliding bacterium Cytophaga hutchinsonii.</title>
        <authorList>
            <person name="Xie G."/>
            <person name="Bruce D.C."/>
            <person name="Challacombe J.F."/>
            <person name="Chertkov O."/>
            <person name="Detter J.C."/>
            <person name="Gilna P."/>
            <person name="Han C.S."/>
            <person name="Lucas S."/>
            <person name="Misra M."/>
            <person name="Myers G.L."/>
            <person name="Richardson P."/>
            <person name="Tapia R."/>
            <person name="Thayer N."/>
            <person name="Thompson L.S."/>
            <person name="Brettin T.S."/>
            <person name="Henrissat B."/>
            <person name="Wilson D.B."/>
            <person name="McBride M.J."/>
        </authorList>
    </citation>
    <scope>NUCLEOTIDE SEQUENCE [LARGE SCALE GENOMIC DNA]</scope>
    <source>
        <strain evidence="12">ATCC 33406 / DSM 1761 / CIP 103989 / NBRC 15051 / NCIMB 9469 / D465</strain>
    </source>
</reference>
<dbReference type="KEGG" id="chu:CHU_1286"/>
<dbReference type="RefSeq" id="WP_011584673.1">
    <property type="nucleotide sequence ID" value="NC_008255.1"/>
</dbReference>
<evidence type="ECO:0000256" key="1">
    <source>
        <dbReference type="ARBA" id="ARBA00004418"/>
    </source>
</evidence>
<comment type="cofactor">
    <cofactor evidence="7">
        <name>Cu cation</name>
        <dbReference type="ChEBI" id="CHEBI:23378"/>
    </cofactor>
    <text evidence="7">Binds 1 copper ion per subunit.</text>
</comment>
<dbReference type="PANTHER" id="PTHR36507:SF1">
    <property type="entry name" value="BLL1555 PROTEIN"/>
    <property type="match status" value="1"/>
</dbReference>
<feature type="binding site" evidence="7">
    <location>
        <position position="96"/>
    </location>
    <ligand>
        <name>Cu cation</name>
        <dbReference type="ChEBI" id="CHEBI:23378"/>
    </ligand>
</feature>
<dbReference type="SUPFAM" id="SSF49503">
    <property type="entry name" value="Cupredoxins"/>
    <property type="match status" value="1"/>
</dbReference>
<dbReference type="PANTHER" id="PTHR36507">
    <property type="entry name" value="BLL1555 PROTEIN"/>
    <property type="match status" value="1"/>
</dbReference>
<dbReference type="PRINTS" id="PR00155">
    <property type="entry name" value="AMICYANIN"/>
</dbReference>
<dbReference type="InterPro" id="IPR002386">
    <property type="entry name" value="Amicyanin/Pseudoazurin"/>
</dbReference>
<feature type="chain" id="PRO_5026849952" evidence="8">
    <location>
        <begin position="20"/>
        <end position="192"/>
    </location>
</feature>
<dbReference type="EMBL" id="CP000383">
    <property type="protein sequence ID" value="ABG58558.1"/>
    <property type="molecule type" value="Genomic_DNA"/>
</dbReference>
<dbReference type="Proteomes" id="UP000001822">
    <property type="component" value="Chromosome"/>
</dbReference>
<comment type="subcellular location">
    <subcellularLocation>
        <location evidence="1">Periplasm</location>
    </subcellularLocation>
</comment>
<sequence>MKKMYLIFVFMLSALFCQAAAVAVTISGFAFSPAQTTVQVGDVITWTNMDNTLHSIVSTAVPAGAAPFTSGTFGKNETFTYTVTEAGDYTYQCGVHTSMLGAFTATITTPVVKPTLILEALYPNPASASIHIESPKSIKSIDIYSETGVLVKTLAFTSASVDVPIGELNKGAYLLRITSEDGMFDTRRIIKL</sequence>
<name>A0A6N4SQB9_CYTH3</name>
<dbReference type="Pfam" id="PF00127">
    <property type="entry name" value="Copper-bind"/>
    <property type="match status" value="1"/>
</dbReference>
<evidence type="ECO:0000256" key="3">
    <source>
        <dbReference type="ARBA" id="ARBA00022723"/>
    </source>
</evidence>
<dbReference type="GO" id="GO:0042597">
    <property type="term" value="C:periplasmic space"/>
    <property type="evidence" value="ECO:0007669"/>
    <property type="project" value="UniProtKB-SubCell"/>
</dbReference>
<feature type="binding site" evidence="7">
    <location>
        <position position="54"/>
    </location>
    <ligand>
        <name>Cu cation</name>
        <dbReference type="ChEBI" id="CHEBI:23378"/>
    </ligand>
</feature>
<evidence type="ECO:0000313" key="12">
    <source>
        <dbReference type="Proteomes" id="UP000001822"/>
    </source>
</evidence>
<evidence type="ECO:0000259" key="9">
    <source>
        <dbReference type="Pfam" id="PF00127"/>
    </source>
</evidence>
<dbReference type="InterPro" id="IPR026444">
    <property type="entry name" value="Secre_tail"/>
</dbReference>
<dbReference type="GO" id="GO:0005507">
    <property type="term" value="F:copper ion binding"/>
    <property type="evidence" value="ECO:0007669"/>
    <property type="project" value="InterPro"/>
</dbReference>
<feature type="domain" description="Secretion system C-terminal sorting" evidence="10">
    <location>
        <begin position="121"/>
        <end position="189"/>
    </location>
</feature>
<dbReference type="AlphaFoldDB" id="A0A6N4SQB9"/>
<evidence type="ECO:0000256" key="8">
    <source>
        <dbReference type="SAM" id="SignalP"/>
    </source>
</evidence>
<feature type="binding site" evidence="7">
    <location>
        <position position="93"/>
    </location>
    <ligand>
        <name>Cu cation</name>
        <dbReference type="ChEBI" id="CHEBI:23378"/>
    </ligand>
</feature>
<dbReference type="InterPro" id="IPR052721">
    <property type="entry name" value="ET_Amicyanin"/>
</dbReference>
<gene>
    <name evidence="11" type="ordered locus">CHU_1286</name>
</gene>
<proteinExistence type="predicted"/>
<dbReference type="Gene3D" id="2.60.40.420">
    <property type="entry name" value="Cupredoxins - blue copper proteins"/>
    <property type="match status" value="1"/>
</dbReference>
<keyword evidence="3 7" id="KW-0479">Metal-binding</keyword>
<evidence type="ECO:0000256" key="4">
    <source>
        <dbReference type="ARBA" id="ARBA00022764"/>
    </source>
</evidence>
<evidence type="ECO:0000259" key="10">
    <source>
        <dbReference type="Pfam" id="PF18962"/>
    </source>
</evidence>
<keyword evidence="6 7" id="KW-0186">Copper</keyword>
<dbReference type="Pfam" id="PF18962">
    <property type="entry name" value="Por_Secre_tail"/>
    <property type="match status" value="1"/>
</dbReference>
<keyword evidence="8" id="KW-0732">Signal</keyword>
<dbReference type="GO" id="GO:0009055">
    <property type="term" value="F:electron transfer activity"/>
    <property type="evidence" value="ECO:0007669"/>
    <property type="project" value="InterPro"/>
</dbReference>
<dbReference type="NCBIfam" id="TIGR04183">
    <property type="entry name" value="Por_Secre_tail"/>
    <property type="match status" value="1"/>
</dbReference>
<evidence type="ECO:0000256" key="6">
    <source>
        <dbReference type="ARBA" id="ARBA00023008"/>
    </source>
</evidence>
<keyword evidence="5" id="KW-0249">Electron transport</keyword>